<evidence type="ECO:0000256" key="1">
    <source>
        <dbReference type="SAM" id="MobiDB-lite"/>
    </source>
</evidence>
<comment type="caution">
    <text evidence="2">The sequence shown here is derived from an EMBL/GenBank/DDBJ whole genome shotgun (WGS) entry which is preliminary data.</text>
</comment>
<feature type="region of interest" description="Disordered" evidence="1">
    <location>
        <begin position="56"/>
        <end position="97"/>
    </location>
</feature>
<feature type="compositionally biased region" description="Acidic residues" evidence="1">
    <location>
        <begin position="81"/>
        <end position="97"/>
    </location>
</feature>
<dbReference type="Proteomes" id="UP000693970">
    <property type="component" value="Unassembled WGS sequence"/>
</dbReference>
<sequence length="505" mass="54588">MSAVSALSAASAGGADSSQRILLAPRRIAVIGGGITGSVAANHLSHHLSNCEVHVFDQGRRGPGGRASHRSVSKRHQTVLPDDDDENNDDDAATGEETSFEFDHGCQFFRADSNDMQTELLQSWLEKGWVAPWKAKFGCLPTTTSTSNNPSHTSQDFFGIPTIQDKDVYIGVGGMHRLPRKILQDSAAILHSKTRVARVERNDNEAGRWNVHIVTGNAAYHDTKEKEAEGVSAVRFDEDFDAVIFTDISSASDSWHRASAGIPDEFRHQLPPKVRIPLFSCMVALEGSSIGDQIPFDAFTTASSSDVLWFAAKSNSKPGFPSDSKNECWTLISTPSYAVQQIKETTMRDPVTGAFQPQESDYLNSIPGPALVEAFFNVVRAQIDATHSDNKFEPPNIVYLQAQRWGSGLPAPETITADVQDICGTRYAATLTSSLVYPPPPPPAAAAVVEGGDSSLVQDFVMDDTLGLYYAGDFCSHRNPGFEAAALSGLNVAKYILTKSALPTL</sequence>
<dbReference type="EMBL" id="JAGRRH010000007">
    <property type="protein sequence ID" value="KAG7365923.1"/>
    <property type="molecule type" value="Genomic_DNA"/>
</dbReference>
<evidence type="ECO:0000313" key="3">
    <source>
        <dbReference type="Proteomes" id="UP000693970"/>
    </source>
</evidence>
<dbReference type="OrthoDB" id="2161133at2759"/>
<reference evidence="2" key="1">
    <citation type="journal article" date="2021" name="Sci. Rep.">
        <title>Diploid genomic architecture of Nitzschia inconspicua, an elite biomass production diatom.</title>
        <authorList>
            <person name="Oliver A."/>
            <person name="Podell S."/>
            <person name="Pinowska A."/>
            <person name="Traller J.C."/>
            <person name="Smith S.R."/>
            <person name="McClure R."/>
            <person name="Beliaev A."/>
            <person name="Bohutskyi P."/>
            <person name="Hill E.A."/>
            <person name="Rabines A."/>
            <person name="Zheng H."/>
            <person name="Allen L.Z."/>
            <person name="Kuo A."/>
            <person name="Grigoriev I.V."/>
            <person name="Allen A.E."/>
            <person name="Hazlebeck D."/>
            <person name="Allen E.E."/>
        </authorList>
    </citation>
    <scope>NUCLEOTIDE SEQUENCE</scope>
    <source>
        <strain evidence="2">Hildebrandi</strain>
    </source>
</reference>
<evidence type="ECO:0000313" key="2">
    <source>
        <dbReference type="EMBL" id="KAG7365923.1"/>
    </source>
</evidence>
<dbReference type="Pfam" id="PF13450">
    <property type="entry name" value="NAD_binding_8"/>
    <property type="match status" value="1"/>
</dbReference>
<feature type="compositionally biased region" description="Basic residues" evidence="1">
    <location>
        <begin position="67"/>
        <end position="77"/>
    </location>
</feature>
<organism evidence="2 3">
    <name type="scientific">Nitzschia inconspicua</name>
    <dbReference type="NCBI Taxonomy" id="303405"/>
    <lineage>
        <taxon>Eukaryota</taxon>
        <taxon>Sar</taxon>
        <taxon>Stramenopiles</taxon>
        <taxon>Ochrophyta</taxon>
        <taxon>Bacillariophyta</taxon>
        <taxon>Bacillariophyceae</taxon>
        <taxon>Bacillariophycidae</taxon>
        <taxon>Bacillariales</taxon>
        <taxon>Bacillariaceae</taxon>
        <taxon>Nitzschia</taxon>
    </lineage>
</organism>
<keyword evidence="3" id="KW-1185">Reference proteome</keyword>
<dbReference type="PANTHER" id="PTHR16128:SF5">
    <property type="entry name" value="FAD_NAD(P)-BINDING OXIDOREDUCTASE FAMILY PROTEIN"/>
    <property type="match status" value="1"/>
</dbReference>
<accession>A0A9K3PZV1</accession>
<dbReference type="PANTHER" id="PTHR16128">
    <property type="entry name" value="FAD/NAD(P)-BINDING OXIDOREDUCTASE FAMILY PROTEIN"/>
    <property type="match status" value="1"/>
</dbReference>
<name>A0A9K3PZV1_9STRA</name>
<gene>
    <name evidence="2" type="ORF">IV203_028593</name>
</gene>
<proteinExistence type="predicted"/>
<reference evidence="2" key="2">
    <citation type="submission" date="2021-04" db="EMBL/GenBank/DDBJ databases">
        <authorList>
            <person name="Podell S."/>
        </authorList>
    </citation>
    <scope>NUCLEOTIDE SEQUENCE</scope>
    <source>
        <strain evidence="2">Hildebrandi</strain>
    </source>
</reference>
<dbReference type="AlphaFoldDB" id="A0A9K3PZV1"/>
<protein>
    <submittedName>
        <fullName evidence="2">NADP-binding Rossmann-like domain containing protein</fullName>
    </submittedName>
</protein>